<comment type="caution">
    <text evidence="1">The sequence shown here is derived from an EMBL/GenBank/DDBJ whole genome shotgun (WGS) entry which is preliminary data.</text>
</comment>
<sequence length="39" mass="4196">MVKLIVMARDEGSAVIMVTHDEALVKALDARSINVRGGE</sequence>
<dbReference type="RefSeq" id="WP_003839828.1">
    <property type="nucleotide sequence ID" value="NZ_JBKOHW010000005.1"/>
</dbReference>
<dbReference type="EMBL" id="WDPD01000005">
    <property type="protein sequence ID" value="KAB7460662.1"/>
    <property type="molecule type" value="Genomic_DNA"/>
</dbReference>
<dbReference type="GO" id="GO:0005524">
    <property type="term" value="F:ATP binding"/>
    <property type="evidence" value="ECO:0007669"/>
    <property type="project" value="UniProtKB-KW"/>
</dbReference>
<keyword evidence="1" id="KW-0547">Nucleotide-binding</keyword>
<name>A0A7J5THG6_9BIFI</name>
<accession>A0A7J5THG6</accession>
<organism evidence="1 2">
    <name type="scientific">Bifidobacterium dentium</name>
    <dbReference type="NCBI Taxonomy" id="1689"/>
    <lineage>
        <taxon>Bacteria</taxon>
        <taxon>Bacillati</taxon>
        <taxon>Actinomycetota</taxon>
        <taxon>Actinomycetes</taxon>
        <taxon>Bifidobacteriales</taxon>
        <taxon>Bifidobacteriaceae</taxon>
        <taxon>Bifidobacterium</taxon>
    </lineage>
</organism>
<protein>
    <submittedName>
        <fullName evidence="1">ABC transporter ATP-binding protein</fullName>
    </submittedName>
</protein>
<dbReference type="Proteomes" id="UP000429211">
    <property type="component" value="Unassembled WGS sequence"/>
</dbReference>
<evidence type="ECO:0000313" key="1">
    <source>
        <dbReference type="EMBL" id="KAB7460662.1"/>
    </source>
</evidence>
<evidence type="ECO:0000313" key="2">
    <source>
        <dbReference type="Proteomes" id="UP000429211"/>
    </source>
</evidence>
<dbReference type="AlphaFoldDB" id="A0A7J5THG6"/>
<proteinExistence type="predicted"/>
<keyword evidence="1" id="KW-0067">ATP-binding</keyword>
<reference evidence="1 2" key="1">
    <citation type="journal article" date="2019" name="Nat. Med.">
        <title>A library of human gut bacterial isolates paired with longitudinal multiomics data enables mechanistic microbiome research.</title>
        <authorList>
            <person name="Poyet M."/>
            <person name="Groussin M."/>
            <person name="Gibbons S.M."/>
            <person name="Avila-Pacheco J."/>
            <person name="Jiang X."/>
            <person name="Kearney S.M."/>
            <person name="Perrotta A.R."/>
            <person name="Berdy B."/>
            <person name="Zhao S."/>
            <person name="Lieberman T.D."/>
            <person name="Swanson P.K."/>
            <person name="Smith M."/>
            <person name="Roesemann S."/>
            <person name="Alexander J.E."/>
            <person name="Rich S.A."/>
            <person name="Livny J."/>
            <person name="Vlamakis H."/>
            <person name="Clish C."/>
            <person name="Bullock K."/>
            <person name="Deik A."/>
            <person name="Scott J."/>
            <person name="Pierce K.A."/>
            <person name="Xavier R.J."/>
            <person name="Alm E.J."/>
        </authorList>
    </citation>
    <scope>NUCLEOTIDE SEQUENCE [LARGE SCALE GENOMIC DNA]</scope>
    <source>
        <strain evidence="1 2">BIOML-A2</strain>
    </source>
</reference>
<gene>
    <name evidence="1" type="ORF">GBB04_06260</name>
</gene>